<evidence type="ECO:0000313" key="9">
    <source>
        <dbReference type="Proteomes" id="UP001489004"/>
    </source>
</evidence>
<dbReference type="InterPro" id="IPR011009">
    <property type="entry name" value="Kinase-like_dom_sf"/>
</dbReference>
<dbReference type="GO" id="GO:0005524">
    <property type="term" value="F:ATP binding"/>
    <property type="evidence" value="ECO:0007669"/>
    <property type="project" value="UniProtKB-UniRule"/>
</dbReference>
<feature type="binding site" evidence="5">
    <location>
        <position position="300"/>
    </location>
    <ligand>
        <name>ATP</name>
        <dbReference type="ChEBI" id="CHEBI:30616"/>
    </ligand>
</feature>
<comment type="caution">
    <text evidence="8">The sequence shown here is derived from an EMBL/GenBank/DDBJ whole genome shotgun (WGS) entry which is preliminary data.</text>
</comment>
<dbReference type="Proteomes" id="UP001489004">
    <property type="component" value="Unassembled WGS sequence"/>
</dbReference>
<dbReference type="PANTHER" id="PTHR47989:SF47">
    <property type="entry name" value="SERINE_THREONINE-PROTEIN KINASE PBL28-RELATED"/>
    <property type="match status" value="1"/>
</dbReference>
<dbReference type="SUPFAM" id="SSF56112">
    <property type="entry name" value="Protein kinase-like (PK-like)"/>
    <property type="match status" value="1"/>
</dbReference>
<keyword evidence="6" id="KW-0812">Transmembrane</keyword>
<dbReference type="AlphaFoldDB" id="A0AAW1QPM2"/>
<evidence type="ECO:0000313" key="8">
    <source>
        <dbReference type="EMBL" id="KAK9823379.1"/>
    </source>
</evidence>
<dbReference type="CDD" id="cd14066">
    <property type="entry name" value="STKc_IRAK"/>
    <property type="match status" value="1"/>
</dbReference>
<dbReference type="PANTHER" id="PTHR47989">
    <property type="entry name" value="OS01G0750732 PROTEIN"/>
    <property type="match status" value="1"/>
</dbReference>
<dbReference type="EMBL" id="JALJOR010000002">
    <property type="protein sequence ID" value="KAK9823379.1"/>
    <property type="molecule type" value="Genomic_DNA"/>
</dbReference>
<evidence type="ECO:0000256" key="3">
    <source>
        <dbReference type="ARBA" id="ARBA00022777"/>
    </source>
</evidence>
<keyword evidence="6" id="KW-0472">Membrane</keyword>
<dbReference type="Gene3D" id="3.30.200.20">
    <property type="entry name" value="Phosphorylase Kinase, domain 1"/>
    <property type="match status" value="1"/>
</dbReference>
<keyword evidence="9" id="KW-1185">Reference proteome</keyword>
<dbReference type="InterPro" id="IPR000719">
    <property type="entry name" value="Prot_kinase_dom"/>
</dbReference>
<name>A0AAW1QPM2_9CHLO</name>
<accession>A0AAW1QPM2</accession>
<dbReference type="GO" id="GO:0004672">
    <property type="term" value="F:protein kinase activity"/>
    <property type="evidence" value="ECO:0007669"/>
    <property type="project" value="InterPro"/>
</dbReference>
<dbReference type="InterPro" id="IPR057597">
    <property type="entry name" value="ALE2_N"/>
</dbReference>
<dbReference type="Pfam" id="PF23180">
    <property type="entry name" value="ALE2_N"/>
    <property type="match status" value="1"/>
</dbReference>
<evidence type="ECO:0000256" key="6">
    <source>
        <dbReference type="SAM" id="Phobius"/>
    </source>
</evidence>
<keyword evidence="3" id="KW-0418">Kinase</keyword>
<gene>
    <name evidence="8" type="ORF">WJX72_002370</name>
</gene>
<dbReference type="PROSITE" id="PS00108">
    <property type="entry name" value="PROTEIN_KINASE_ST"/>
    <property type="match status" value="1"/>
</dbReference>
<keyword evidence="2 5" id="KW-0547">Nucleotide-binding</keyword>
<protein>
    <recommendedName>
        <fullName evidence="7">Protein kinase domain-containing protein</fullName>
    </recommendedName>
</protein>
<sequence>MRLHQVWQAVFILTCASTPPLHSRELQTAERFRPLSEAGPHTRQLQQAGSPPSFTGCGGCVADDTARAKDCTCVHPLTLQLALHLSPAEFAAKADVFATTIRSVLGLQDASQVQVVAVGAGQDEPASCEVTFQLLPWTDSAWSGYMQGLLASRFRSHNVAIGRELGGAYTYVCLDTRAQFAAKNLWIIILAAAGAGVLLLSAMCAFCCYRRRKAGRAHVITAATHPPGQFMTSTDRLRTGAARNANSSVTELLLPHCHRFTYAELAAATGGFAEGNVLGEGGFGRVYKGVLRDGKSVAVKRLDRGGLQGDKEFNVEISTLAALRHANLVTLLGICTEGDHRLAAFEFAQHGSLRSALDVSTPGSAAAAGGGRSRQGPLRWQQRLEIALGAARGLAYMHEVAKPAIIHRDFKSTNILVDAAGQARICDFGLARRLHGLPSARSGGSLRHGESSGGALNTMVMGTFGYVAPEYAATGHLSEKSDVYSFGVVLLELLTGLNPVDVSRQPGRQSLVEWLMPALHDLTVLQRHLDPHLGSVESQVPQLAALAEVASACLQLDPARRPRMGEGAVDTSMHDLVITASTSTMDDYTIAVAERRTMYTPGFDDAFASTTPERSPFDAPSVSTASPAGAVEEYTQAAPGRGCLAGLQSTGVFTAPTMLKPLL</sequence>
<evidence type="ECO:0000256" key="5">
    <source>
        <dbReference type="PROSITE-ProRule" id="PRU10141"/>
    </source>
</evidence>
<dbReference type="InterPro" id="IPR008271">
    <property type="entry name" value="Ser/Thr_kinase_AS"/>
</dbReference>
<dbReference type="Pfam" id="PF00069">
    <property type="entry name" value="Pkinase"/>
    <property type="match status" value="1"/>
</dbReference>
<evidence type="ECO:0000259" key="7">
    <source>
        <dbReference type="PROSITE" id="PS50011"/>
    </source>
</evidence>
<feature type="transmembrane region" description="Helical" evidence="6">
    <location>
        <begin position="185"/>
        <end position="209"/>
    </location>
</feature>
<reference evidence="8 9" key="1">
    <citation type="journal article" date="2024" name="Nat. Commun.">
        <title>Phylogenomics reveals the evolutionary origins of lichenization in chlorophyte algae.</title>
        <authorList>
            <person name="Puginier C."/>
            <person name="Libourel C."/>
            <person name="Otte J."/>
            <person name="Skaloud P."/>
            <person name="Haon M."/>
            <person name="Grisel S."/>
            <person name="Petersen M."/>
            <person name="Berrin J.G."/>
            <person name="Delaux P.M."/>
            <person name="Dal Grande F."/>
            <person name="Keller J."/>
        </authorList>
    </citation>
    <scope>NUCLEOTIDE SEQUENCE [LARGE SCALE GENOMIC DNA]</scope>
    <source>
        <strain evidence="8 9">SAG 2043</strain>
    </source>
</reference>
<keyword evidence="4 5" id="KW-0067">ATP-binding</keyword>
<evidence type="ECO:0000256" key="1">
    <source>
        <dbReference type="ARBA" id="ARBA00022679"/>
    </source>
</evidence>
<organism evidence="8 9">
    <name type="scientific">[Myrmecia] bisecta</name>
    <dbReference type="NCBI Taxonomy" id="41462"/>
    <lineage>
        <taxon>Eukaryota</taxon>
        <taxon>Viridiplantae</taxon>
        <taxon>Chlorophyta</taxon>
        <taxon>core chlorophytes</taxon>
        <taxon>Trebouxiophyceae</taxon>
        <taxon>Trebouxiales</taxon>
        <taxon>Trebouxiaceae</taxon>
        <taxon>Myrmecia</taxon>
    </lineage>
</organism>
<dbReference type="FunFam" id="1.10.510.10:FF:000095">
    <property type="entry name" value="protein STRUBBELIG-RECEPTOR FAMILY 8"/>
    <property type="match status" value="1"/>
</dbReference>
<feature type="domain" description="Protein kinase" evidence="7">
    <location>
        <begin position="272"/>
        <end position="577"/>
    </location>
</feature>
<dbReference type="FunFam" id="3.30.200.20:FF:000162">
    <property type="entry name" value="Adenine nucleotide alpha hydrolase-like domain kinase"/>
    <property type="match status" value="1"/>
</dbReference>
<proteinExistence type="predicted"/>
<dbReference type="Gene3D" id="1.10.510.10">
    <property type="entry name" value="Transferase(Phosphotransferase) domain 1"/>
    <property type="match status" value="1"/>
</dbReference>
<keyword evidence="1" id="KW-0808">Transferase</keyword>
<dbReference type="InterPro" id="IPR017441">
    <property type="entry name" value="Protein_kinase_ATP_BS"/>
</dbReference>
<dbReference type="PROSITE" id="PS50011">
    <property type="entry name" value="PROTEIN_KINASE_DOM"/>
    <property type="match status" value="1"/>
</dbReference>
<keyword evidence="6" id="KW-1133">Transmembrane helix</keyword>
<dbReference type="PROSITE" id="PS00107">
    <property type="entry name" value="PROTEIN_KINASE_ATP"/>
    <property type="match status" value="1"/>
</dbReference>
<evidence type="ECO:0000256" key="4">
    <source>
        <dbReference type="ARBA" id="ARBA00022840"/>
    </source>
</evidence>
<evidence type="ECO:0000256" key="2">
    <source>
        <dbReference type="ARBA" id="ARBA00022741"/>
    </source>
</evidence>